<comment type="caution">
    <text evidence="1">The sequence shown here is derived from an EMBL/GenBank/DDBJ whole genome shotgun (WGS) entry which is preliminary data.</text>
</comment>
<keyword evidence="1" id="KW-0695">RNA-directed DNA polymerase</keyword>
<keyword evidence="1" id="KW-0808">Transferase</keyword>
<keyword evidence="1" id="KW-0548">Nucleotidyltransferase</keyword>
<dbReference type="PANTHER" id="PTHR33067">
    <property type="entry name" value="RNA-DIRECTED DNA POLYMERASE-RELATED"/>
    <property type="match status" value="1"/>
</dbReference>
<evidence type="ECO:0000313" key="2">
    <source>
        <dbReference type="Proteomes" id="UP001151760"/>
    </source>
</evidence>
<gene>
    <name evidence="1" type="ORF">Tco_1131914</name>
</gene>
<dbReference type="GO" id="GO:0003964">
    <property type="term" value="F:RNA-directed DNA polymerase activity"/>
    <property type="evidence" value="ECO:0007669"/>
    <property type="project" value="UniProtKB-KW"/>
</dbReference>
<evidence type="ECO:0000313" key="1">
    <source>
        <dbReference type="EMBL" id="GJU09518.1"/>
    </source>
</evidence>
<dbReference type="PANTHER" id="PTHR33067:SF31">
    <property type="entry name" value="RNA-DIRECTED DNA POLYMERASE"/>
    <property type="match status" value="1"/>
</dbReference>
<proteinExistence type="predicted"/>
<sequence>MAETMEQYMSKTRADYGSGIARPKIDDKDHFELKGQFLKELRDNTFSSSNHKDVNEHIEKVLEIVDLFHIPNITQDQVMLRAFPISLTGSASRWLRNKPSGSITTWEDLKTKTLDEVSSILFNEDAGVIEFYNGLEVPTRQILDSKGVIPSKTAADAKVAIQEMVEYSQKWHTGTSRTRSTKNFDGLAAIQAQLNNLRREIKKVNEKVYAAQVGCEQCKGPHYTKDCPLKEEDRTVKYPKGIAKNVLVGIGKFVFPIDFIILDILEDFKVPLILERPFLSTAHAKIDVFKRKITLRVGDEKIIFKSFKPASSLIKRVYMLSLRERMELDLEARLMEETLVLNRSLDLLYGDYIELNDLNVPLELRRDQVDDLMPTIKEGKDLTVKKSTKLVKYLSSGILLIIEYLVKISKKARILELKQRNMKISVLISNTPYPSRKIRCICACTLQMTTKEQDPIHRDPWDQRVRSQLIGKYLVSGLLVYELPLSSLRKKYRLSLKNDMPPRDKLDVQTREILDSKGAIPSKTNADAKVAIQEMAEYSQKWHNGTSRTRSTETSNGLETIQAQLNNLGREIKKVNEKVSTAKIVHLMKKVKPSKKLTTLNLVDLSKERDIEQQLQDSTKGTMQTLRTKNEGNAAVQNQGALIKTLEIKIGKISKSISTTAEANSNSIRRIVSPQYAVSTPQNRRLMLESRQATILFPSLLNDYYYEEKKGLYGP</sequence>
<dbReference type="EMBL" id="BQNB010021734">
    <property type="protein sequence ID" value="GJU09518.1"/>
    <property type="molecule type" value="Genomic_DNA"/>
</dbReference>
<reference evidence="1" key="1">
    <citation type="journal article" date="2022" name="Int. J. Mol. Sci.">
        <title>Draft Genome of Tanacetum Coccineum: Genomic Comparison of Closely Related Tanacetum-Family Plants.</title>
        <authorList>
            <person name="Yamashiro T."/>
            <person name="Shiraishi A."/>
            <person name="Nakayama K."/>
            <person name="Satake H."/>
        </authorList>
    </citation>
    <scope>NUCLEOTIDE SEQUENCE</scope>
</reference>
<dbReference type="InterPro" id="IPR021109">
    <property type="entry name" value="Peptidase_aspartic_dom_sf"/>
</dbReference>
<organism evidence="1 2">
    <name type="scientific">Tanacetum coccineum</name>
    <dbReference type="NCBI Taxonomy" id="301880"/>
    <lineage>
        <taxon>Eukaryota</taxon>
        <taxon>Viridiplantae</taxon>
        <taxon>Streptophyta</taxon>
        <taxon>Embryophyta</taxon>
        <taxon>Tracheophyta</taxon>
        <taxon>Spermatophyta</taxon>
        <taxon>Magnoliopsida</taxon>
        <taxon>eudicotyledons</taxon>
        <taxon>Gunneridae</taxon>
        <taxon>Pentapetalae</taxon>
        <taxon>asterids</taxon>
        <taxon>campanulids</taxon>
        <taxon>Asterales</taxon>
        <taxon>Asteraceae</taxon>
        <taxon>Asteroideae</taxon>
        <taxon>Anthemideae</taxon>
        <taxon>Anthemidinae</taxon>
        <taxon>Tanacetum</taxon>
    </lineage>
</organism>
<protein>
    <submittedName>
        <fullName evidence="1">Reverse transcriptase domain-containing protein</fullName>
    </submittedName>
</protein>
<accession>A0ABQ5JAH5</accession>
<dbReference type="Gene3D" id="2.40.70.10">
    <property type="entry name" value="Acid Proteases"/>
    <property type="match status" value="1"/>
</dbReference>
<keyword evidence="2" id="KW-1185">Reference proteome</keyword>
<dbReference type="Proteomes" id="UP001151760">
    <property type="component" value="Unassembled WGS sequence"/>
</dbReference>
<name>A0ABQ5JAH5_9ASTR</name>
<reference evidence="1" key="2">
    <citation type="submission" date="2022-01" db="EMBL/GenBank/DDBJ databases">
        <authorList>
            <person name="Yamashiro T."/>
            <person name="Shiraishi A."/>
            <person name="Satake H."/>
            <person name="Nakayama K."/>
        </authorList>
    </citation>
    <scope>NUCLEOTIDE SEQUENCE</scope>
</reference>